<dbReference type="AlphaFoldDB" id="A0A3B0PJA2"/>
<evidence type="ECO:0000313" key="1">
    <source>
        <dbReference type="EMBL" id="SYV96862.1"/>
    </source>
</evidence>
<evidence type="ECO:0000313" key="2">
    <source>
        <dbReference type="Proteomes" id="UP000257559"/>
    </source>
</evidence>
<accession>A0A3B0PJA2</accession>
<organism evidence="1 2">
    <name type="scientific">Mycoplasmopsis edwardii</name>
    <dbReference type="NCBI Taxonomy" id="53558"/>
    <lineage>
        <taxon>Bacteria</taxon>
        <taxon>Bacillati</taxon>
        <taxon>Mycoplasmatota</taxon>
        <taxon>Mycoplasmoidales</taxon>
        <taxon>Metamycoplasmataceae</taxon>
        <taxon>Mycoplasmopsis</taxon>
    </lineage>
</organism>
<sequence length="54" mass="6604">MVGYPEVIRPYYQEFKVTTYQEGGNLFKNVKEFSRIIAEYTLSLYLKNEDKRFW</sequence>
<feature type="non-terminal residue" evidence="1">
    <location>
        <position position="54"/>
    </location>
</feature>
<keyword evidence="2" id="KW-1185">Reference proteome</keyword>
<protein>
    <submittedName>
        <fullName evidence="1">Uncharacterized protein</fullName>
    </submittedName>
</protein>
<dbReference type="KEGG" id="medw:NCTC10132_00198"/>
<name>A0A3B0PJA2_9BACT</name>
<dbReference type="Proteomes" id="UP000257559">
    <property type="component" value="Chromosome"/>
</dbReference>
<dbReference type="EMBL" id="LS991951">
    <property type="protein sequence ID" value="SYV96862.1"/>
    <property type="molecule type" value="Genomic_DNA"/>
</dbReference>
<proteinExistence type="predicted"/>
<reference evidence="2" key="1">
    <citation type="submission" date="2018-06" db="EMBL/GenBank/DDBJ databases">
        <authorList>
            <consortium name="Pathogen Informatics"/>
        </authorList>
    </citation>
    <scope>NUCLEOTIDE SEQUENCE [LARGE SCALE GENOMIC DNA]</scope>
    <source>
        <strain evidence="2">NCTC10132</strain>
    </source>
</reference>
<gene>
    <name evidence="1" type="ORF">NCTC10132_00198</name>
</gene>